<comment type="caution">
    <text evidence="1">The sequence shown here is derived from an EMBL/GenBank/DDBJ whole genome shotgun (WGS) entry which is preliminary data.</text>
</comment>
<organism evidence="1 2">
    <name type="scientific">Coptotermes formosanus</name>
    <name type="common">Formosan subterranean termite</name>
    <dbReference type="NCBI Taxonomy" id="36987"/>
    <lineage>
        <taxon>Eukaryota</taxon>
        <taxon>Metazoa</taxon>
        <taxon>Ecdysozoa</taxon>
        <taxon>Arthropoda</taxon>
        <taxon>Hexapoda</taxon>
        <taxon>Insecta</taxon>
        <taxon>Pterygota</taxon>
        <taxon>Neoptera</taxon>
        <taxon>Polyneoptera</taxon>
        <taxon>Dictyoptera</taxon>
        <taxon>Blattodea</taxon>
        <taxon>Blattoidea</taxon>
        <taxon>Termitoidae</taxon>
        <taxon>Rhinotermitidae</taxon>
        <taxon>Coptotermes</taxon>
    </lineage>
</organism>
<dbReference type="InterPro" id="IPR035901">
    <property type="entry name" value="GIY-YIG_endonuc_sf"/>
</dbReference>
<reference evidence="2" key="1">
    <citation type="submission" date="2020-01" db="EMBL/GenBank/DDBJ databases">
        <title>Draft genome sequence of the Termite Coptotermes fromosanus.</title>
        <authorList>
            <person name="Itakura S."/>
            <person name="Yosikawa Y."/>
            <person name="Umezawa K."/>
        </authorList>
    </citation>
    <scope>NUCLEOTIDE SEQUENCE [LARGE SCALE GENOMIC DNA]</scope>
</reference>
<accession>A0A6L2PL60</accession>
<protein>
    <recommendedName>
        <fullName evidence="3">GIY-YIG domain-containing protein</fullName>
    </recommendedName>
</protein>
<proteinExistence type="predicted"/>
<dbReference type="SUPFAM" id="SSF82771">
    <property type="entry name" value="GIY-YIG endonuclease"/>
    <property type="match status" value="1"/>
</dbReference>
<dbReference type="InParanoid" id="A0A6L2PL60"/>
<name>A0A6L2PL60_COPFO</name>
<keyword evidence="2" id="KW-1185">Reference proteome</keyword>
<dbReference type="Proteomes" id="UP000502823">
    <property type="component" value="Unassembled WGS sequence"/>
</dbReference>
<evidence type="ECO:0000313" key="2">
    <source>
        <dbReference type="Proteomes" id="UP000502823"/>
    </source>
</evidence>
<gene>
    <name evidence="1" type="ORF">Cfor_09968</name>
</gene>
<dbReference type="EMBL" id="BLKM01008356">
    <property type="protein sequence ID" value="GFG33299.1"/>
    <property type="molecule type" value="Genomic_DNA"/>
</dbReference>
<dbReference type="AlphaFoldDB" id="A0A6L2PL60"/>
<evidence type="ECO:0008006" key="3">
    <source>
        <dbReference type="Google" id="ProtNLM"/>
    </source>
</evidence>
<sequence length="178" mass="21092">MPSISNKRSRLVRKCIRTIHNAKRKTIHMLRPAKNSLDLKVPGTDQIPCECGTVYMGLYIQNIGVHQDEEYNWKLVKNQTKENDPYTKSGIYQMRCPECKMMYTGHAARSFYERSEEHFNDYKYRNCKSKFALCLLDNKHSMGQIEDIMGVVYVTNKDSHMNTMQKFYIYQEKNLRTR</sequence>
<evidence type="ECO:0000313" key="1">
    <source>
        <dbReference type="EMBL" id="GFG33299.1"/>
    </source>
</evidence>